<dbReference type="RefSeq" id="WP_207141133.1">
    <property type="nucleotide sequence ID" value="NZ_JAEKJZ010000002.1"/>
</dbReference>
<dbReference type="AlphaFoldDB" id="A0A939J0N9"/>
<evidence type="ECO:0000313" key="3">
    <source>
        <dbReference type="Proteomes" id="UP000664096"/>
    </source>
</evidence>
<evidence type="ECO:0000259" key="1">
    <source>
        <dbReference type="Pfam" id="PF06568"/>
    </source>
</evidence>
<accession>A0A939J0N9</accession>
<gene>
    <name evidence="2" type="ORF">JF539_13170</name>
</gene>
<dbReference type="Proteomes" id="UP000664096">
    <property type="component" value="Unassembled WGS sequence"/>
</dbReference>
<reference evidence="2" key="1">
    <citation type="submission" date="2020-12" db="EMBL/GenBank/DDBJ databases">
        <title>Oil enriched cultivation method for isolating marine PHA-producing bacteria.</title>
        <authorList>
            <person name="Zheng W."/>
            <person name="Yu S."/>
            <person name="Huang Y."/>
        </authorList>
    </citation>
    <scope>NUCLEOTIDE SEQUENCE</scope>
    <source>
        <strain evidence="2">SY-2-12</strain>
    </source>
</reference>
<proteinExistence type="predicted"/>
<evidence type="ECO:0000313" key="2">
    <source>
        <dbReference type="EMBL" id="MBN9671291.1"/>
    </source>
</evidence>
<sequence>MSSIETIGGSELSRFRFRRSLLRSLFNRLAVWSRTRQTRRQLSDLSDAALKDLGLSREAALQEATRPFWDIDTRYRGGR</sequence>
<comment type="caution">
    <text evidence="2">The sequence shown here is derived from an EMBL/GenBank/DDBJ whole genome shotgun (WGS) entry which is preliminary data.</text>
</comment>
<feature type="domain" description="YjiS-like" evidence="1">
    <location>
        <begin position="25"/>
        <end position="58"/>
    </location>
</feature>
<dbReference type="Pfam" id="PF06568">
    <property type="entry name" value="YjiS-like"/>
    <property type="match status" value="1"/>
</dbReference>
<protein>
    <submittedName>
        <fullName evidence="2">DUF1127 domain-containing protein</fullName>
    </submittedName>
</protein>
<organism evidence="2 3">
    <name type="scientific">Roseibium aggregatum</name>
    <dbReference type="NCBI Taxonomy" id="187304"/>
    <lineage>
        <taxon>Bacteria</taxon>
        <taxon>Pseudomonadati</taxon>
        <taxon>Pseudomonadota</taxon>
        <taxon>Alphaproteobacteria</taxon>
        <taxon>Hyphomicrobiales</taxon>
        <taxon>Stappiaceae</taxon>
        <taxon>Roseibium</taxon>
    </lineage>
</organism>
<dbReference type="InterPro" id="IPR009506">
    <property type="entry name" value="YjiS-like"/>
</dbReference>
<name>A0A939J0N9_9HYPH</name>
<dbReference type="EMBL" id="JAEKJZ010000002">
    <property type="protein sequence ID" value="MBN9671291.1"/>
    <property type="molecule type" value="Genomic_DNA"/>
</dbReference>